<feature type="compositionally biased region" description="Basic residues" evidence="1">
    <location>
        <begin position="212"/>
        <end position="229"/>
    </location>
</feature>
<reference evidence="2" key="1">
    <citation type="submission" date="2014-05" db="EMBL/GenBank/DDBJ databases">
        <title>The transcriptome of the halophilic microalga Tetraselmis sp. GSL018 isolated from the Great Salt Lake, Utah.</title>
        <authorList>
            <person name="Jinkerson R.E."/>
            <person name="D'Adamo S."/>
            <person name="Posewitz M.C."/>
        </authorList>
    </citation>
    <scope>NUCLEOTIDE SEQUENCE</scope>
    <source>
        <strain evidence="2">GSL018</strain>
    </source>
</reference>
<evidence type="ECO:0000313" key="2">
    <source>
        <dbReference type="EMBL" id="JAC60707.1"/>
    </source>
</evidence>
<feature type="compositionally biased region" description="Gly residues" evidence="1">
    <location>
        <begin position="186"/>
        <end position="198"/>
    </location>
</feature>
<evidence type="ECO:0000256" key="1">
    <source>
        <dbReference type="SAM" id="MobiDB-lite"/>
    </source>
</evidence>
<proteinExistence type="predicted"/>
<dbReference type="EMBL" id="GBEZ01026512">
    <property type="protein sequence ID" value="JAC60707.1"/>
    <property type="molecule type" value="Transcribed_RNA"/>
</dbReference>
<feature type="region of interest" description="Disordered" evidence="1">
    <location>
        <begin position="157"/>
        <end position="356"/>
    </location>
</feature>
<name>A0A061QJE5_9CHLO</name>
<organism evidence="2">
    <name type="scientific">Tetraselmis sp. GSL018</name>
    <dbReference type="NCBI Taxonomy" id="582737"/>
    <lineage>
        <taxon>Eukaryota</taxon>
        <taxon>Viridiplantae</taxon>
        <taxon>Chlorophyta</taxon>
        <taxon>core chlorophytes</taxon>
        <taxon>Chlorodendrophyceae</taxon>
        <taxon>Chlorodendrales</taxon>
        <taxon>Chlorodendraceae</taxon>
        <taxon>Tetraselmis</taxon>
    </lineage>
</organism>
<feature type="compositionally biased region" description="Low complexity" evidence="1">
    <location>
        <begin position="157"/>
        <end position="185"/>
    </location>
</feature>
<protein>
    <submittedName>
        <fullName evidence="2">Uncharacterized protein</fullName>
    </submittedName>
</protein>
<accession>A0A061QJE5</accession>
<feature type="compositionally biased region" description="Basic and acidic residues" evidence="1">
    <location>
        <begin position="335"/>
        <end position="344"/>
    </location>
</feature>
<feature type="compositionally biased region" description="Polar residues" evidence="1">
    <location>
        <begin position="316"/>
        <end position="325"/>
    </location>
</feature>
<sequence>MVLHNDEMQSCFQSVAVKCEEAASVVEAECLSLDGLFSRLSEVCGAADHLRRLIKQHTSATAVLCESSDAVVGNSDEGNLPPLLLAKDSLREATEERDAQLAAQQGALKTELGVAHLDGELAEAPMALAPVRCWEPARLQLHGGADCAAPHWDLQPGAAEGSSCAASSGGEESGSLGFGFSPPGGAADGAGEETGGAAGPASLAGRNTDRQRGRRGRRGRSRGRSRARHANAWARESPCATTDPQAAQGDEGFPDGEQQHRGAGGRGQASGCSERGKSPSARDLVNSQREQGAEEASPKRPRVRAASDSAYGPQKGRTQAGSSPRESAWGARQRRPAETEERAARGGFSGSRERGA</sequence>
<gene>
    <name evidence="2" type="ORF">TSPGSL018_28218</name>
</gene>
<dbReference type="AlphaFoldDB" id="A0A061QJE5"/>